<reference evidence="2 3" key="1">
    <citation type="journal article" date="2014" name="Agronomy (Basel)">
        <title>A Draft Genome Sequence for Ensete ventricosum, the Drought-Tolerant Tree Against Hunger.</title>
        <authorList>
            <person name="Harrison J."/>
            <person name="Moore K.A."/>
            <person name="Paszkiewicz K."/>
            <person name="Jones T."/>
            <person name="Grant M."/>
            <person name="Ambacheew D."/>
            <person name="Muzemil S."/>
            <person name="Studholme D.J."/>
        </authorList>
    </citation>
    <scope>NUCLEOTIDE SEQUENCE [LARGE SCALE GENOMIC DNA]</scope>
</reference>
<keyword evidence="1" id="KW-0472">Membrane</keyword>
<dbReference type="EMBL" id="AMZH03019190">
    <property type="protein sequence ID" value="RRT40683.1"/>
    <property type="molecule type" value="Genomic_DNA"/>
</dbReference>
<dbReference type="PANTHER" id="PTHR43147">
    <property type="entry name" value="PROTEIN TAS"/>
    <property type="match status" value="1"/>
</dbReference>
<proteinExistence type="predicted"/>
<evidence type="ECO:0000313" key="3">
    <source>
        <dbReference type="Proteomes" id="UP000287651"/>
    </source>
</evidence>
<dbReference type="Proteomes" id="UP000287651">
    <property type="component" value="Unassembled WGS sequence"/>
</dbReference>
<protein>
    <recommendedName>
        <fullName evidence="4">NADP-dependent oxidoreductase domain-containing protein</fullName>
    </recommendedName>
</protein>
<accession>A0A426XMG0</accession>
<keyword evidence="1" id="KW-0812">Transmembrane</keyword>
<dbReference type="PANTHER" id="PTHR43147:SF2">
    <property type="entry name" value="NADP-DEPENDENT OXIDOREDUCTASE DOMAIN-CONTAINING PROTEIN"/>
    <property type="match status" value="1"/>
</dbReference>
<dbReference type="AlphaFoldDB" id="A0A426XMG0"/>
<sequence length="148" mass="16469">YVPMFGETDYDPSRQYGSVAIEEQLDALGKAVDSGKVNLWRPIRCENESFPRLKPFHILKDYINIARKFGLSPASLAIGMVPNLVYSIFICSSFAAFVLIHPLVASAVFGATKVWQLREVVEACKVHLTSEMTAEINKVHARCPNPCP</sequence>
<feature type="transmembrane region" description="Helical" evidence="1">
    <location>
        <begin position="84"/>
        <end position="109"/>
    </location>
</feature>
<comment type="caution">
    <text evidence="2">The sequence shown here is derived from an EMBL/GenBank/DDBJ whole genome shotgun (WGS) entry which is preliminary data.</text>
</comment>
<evidence type="ECO:0000256" key="1">
    <source>
        <dbReference type="SAM" id="Phobius"/>
    </source>
</evidence>
<organism evidence="2 3">
    <name type="scientific">Ensete ventricosum</name>
    <name type="common">Abyssinian banana</name>
    <name type="synonym">Musa ensete</name>
    <dbReference type="NCBI Taxonomy" id="4639"/>
    <lineage>
        <taxon>Eukaryota</taxon>
        <taxon>Viridiplantae</taxon>
        <taxon>Streptophyta</taxon>
        <taxon>Embryophyta</taxon>
        <taxon>Tracheophyta</taxon>
        <taxon>Spermatophyta</taxon>
        <taxon>Magnoliopsida</taxon>
        <taxon>Liliopsida</taxon>
        <taxon>Zingiberales</taxon>
        <taxon>Musaceae</taxon>
        <taxon>Ensete</taxon>
    </lineage>
</organism>
<feature type="non-terminal residue" evidence="2">
    <location>
        <position position="1"/>
    </location>
</feature>
<dbReference type="SUPFAM" id="SSF51430">
    <property type="entry name" value="NAD(P)-linked oxidoreductase"/>
    <property type="match status" value="1"/>
</dbReference>
<evidence type="ECO:0008006" key="4">
    <source>
        <dbReference type="Google" id="ProtNLM"/>
    </source>
</evidence>
<dbReference type="InterPro" id="IPR036812">
    <property type="entry name" value="NAD(P)_OxRdtase_dom_sf"/>
</dbReference>
<evidence type="ECO:0000313" key="2">
    <source>
        <dbReference type="EMBL" id="RRT40683.1"/>
    </source>
</evidence>
<keyword evidence="1" id="KW-1133">Transmembrane helix</keyword>
<dbReference type="Gene3D" id="3.20.20.100">
    <property type="entry name" value="NADP-dependent oxidoreductase domain"/>
    <property type="match status" value="1"/>
</dbReference>
<name>A0A426XMG0_ENSVE</name>
<gene>
    <name evidence="2" type="ORF">B296_00058350</name>
</gene>